<dbReference type="PROSITE" id="PS50901">
    <property type="entry name" value="FTSK"/>
    <property type="match status" value="1"/>
</dbReference>
<dbReference type="Gene3D" id="3.40.50.300">
    <property type="entry name" value="P-loop containing nucleotide triphosphate hydrolases"/>
    <property type="match status" value="2"/>
</dbReference>
<evidence type="ECO:0000313" key="9">
    <source>
        <dbReference type="EMBL" id="XDP44050.1"/>
    </source>
</evidence>
<dbReference type="KEGG" id="spue:AB5L97_12230"/>
<dbReference type="GO" id="GO:0003677">
    <property type="term" value="F:DNA binding"/>
    <property type="evidence" value="ECO:0007669"/>
    <property type="project" value="InterPro"/>
</dbReference>
<dbReference type="RefSeq" id="WP_369044874.1">
    <property type="nucleotide sequence ID" value="NZ_CP163302.1"/>
</dbReference>
<gene>
    <name evidence="9" type="ORF">AB5L97_12230</name>
</gene>
<evidence type="ECO:0000259" key="8">
    <source>
        <dbReference type="PROSITE" id="PS50901"/>
    </source>
</evidence>
<feature type="compositionally biased region" description="Basic and acidic residues" evidence="5">
    <location>
        <begin position="1342"/>
        <end position="1375"/>
    </location>
</feature>
<feature type="domain" description="FtsK" evidence="8">
    <location>
        <begin position="572"/>
        <end position="759"/>
    </location>
</feature>
<dbReference type="InterPro" id="IPR050206">
    <property type="entry name" value="FtsK/SpoIIIE/SftA"/>
</dbReference>
<feature type="domain" description="FHA" evidence="7">
    <location>
        <begin position="109"/>
        <end position="161"/>
    </location>
</feature>
<feature type="transmembrane region" description="Helical" evidence="6">
    <location>
        <begin position="214"/>
        <end position="233"/>
    </location>
</feature>
<feature type="binding site" evidence="4">
    <location>
        <begin position="590"/>
        <end position="597"/>
    </location>
    <ligand>
        <name>ATP</name>
        <dbReference type="ChEBI" id="CHEBI:30616"/>
    </ligand>
</feature>
<sequence>MELHCTLISPDPRSAQSGLLRRELVVEAARDTPGVAVALALASDLGAGGCTVDGLPLEVLTVGEPPLRNGAVLVAGGTANPPHPPHPLSLVVHTGPAAGTIIPLGRGAVRIGRSPAGHGRRAALTDPDLSREHAQLEVTDAGVVLRDLGSANGVWMEGRRIERAEVSTGQEFRLGASLCTLAFTNEAPLLDPEAGRSPHAPLRVTRHTPPSRRVAMITMAVLPLGVGVTMALVTGMWLFLAFTSVSAISILIPLLEGRTARRDFERRLRSAADDDAARRRRASPDAGVLARTVGVAATPAHDAHRTAERDPAEGVRAAALTSGIAVDVLHEVWVRMGTAAASANISIEPAASGGVKVAPPTVKNAPFVVPLRGRIAINGGTADVQGLLNSLLLQLAMLPAAAGLKVIVLGGSEETRLAARFLPRVQIDPSTASPESVAVSIPPGTRVALVILPGAQASAWVRAADDRGWPVVGAAGLVGTARPTVIRLSGAAATLAAEGNSTDFAPDLVPAPAFDAAARRAGAQPAVRGEAGVPNCCGLEEFVAMDPSGVSVAWARTASERSLNVPLGRSEEGIVTLDLVAQGPHLLVAGTTGSGKSELLRTLIAGAAATHAPDRLTFLFVDFKGGSGLEPLAGLPHCVGLVTDLAAGGMDRTLASLRAELKRRELLLATARASDLDDYRLNGGRDLPRLVLVVDEFRMLVEEAPGALAELMRVAAVGRSLGMHLVMATQRPQGALTADIRANVTASIALRMQHDAESSDVIGSPLAARIPVGLPGRAYLSVGGTTPIPFQSASLGLAAARTSHDGGPHHRVRVADARVWLRERRDRGPSEATPSPAESAAPLVKAASAAWASRGGAPVLGPLAPPLPDTLPLDEAGMSADPVLAAGEPLTLGVVDLPHEQRTAALTWSPSDHGHLALVGPGSAGTVGALAAVAAQLAGGGPTRHLYVLDADGSLALLRDHPRAGSYVGTGDLKRAARVLTRLAEECTNRLADAHSGKAVTPLILLISGWGAWITALRQSPQSAAEEVLSSLVRDGAPARLSVVAAGERELVSSRIFAGMPARLFFPLGSTDEARLSWPRLPAMPALKGRAAAVGTIVDGGPHAVQCYDAFPIQCIPASFASPNRRRRLREERPFRIDPLPAGAPAAVVAALSAGGHDRPHRLAVGLAGDEVEPFALRLVPGEVILALGAKESGKSAFLAALPTMNPALSFSSPASHERLAEWESLLQRLDGAPAPDARAVPVVLVDNADRLDSAENHLLSRLLEAGAAVVATAGYSANLYSRCPLALTVRTSGTGVAITPRTPNDGDVFGVRLDVPGRVHPGRAVAVVDGQQIEVQLGWHDSDTCERPGDRSAPDHVPDDGNAPDDQHEPDARQPCDPQFQHQRHGILRAGWEERP</sequence>
<evidence type="ECO:0000256" key="1">
    <source>
        <dbReference type="ARBA" id="ARBA00022553"/>
    </source>
</evidence>
<keyword evidence="6" id="KW-1133">Transmembrane helix</keyword>
<evidence type="ECO:0000256" key="4">
    <source>
        <dbReference type="PROSITE-ProRule" id="PRU00289"/>
    </source>
</evidence>
<accession>A0AB39L101</accession>
<dbReference type="CDD" id="cd00060">
    <property type="entry name" value="FHA"/>
    <property type="match status" value="1"/>
</dbReference>
<evidence type="ECO:0000256" key="2">
    <source>
        <dbReference type="ARBA" id="ARBA00022741"/>
    </source>
</evidence>
<name>A0AB39L101_9MICC</name>
<evidence type="ECO:0000256" key="5">
    <source>
        <dbReference type="SAM" id="MobiDB-lite"/>
    </source>
</evidence>
<keyword evidence="2 4" id="KW-0547">Nucleotide-binding</keyword>
<dbReference type="CDD" id="cd01127">
    <property type="entry name" value="TrwB_TraG_TraD_VirD4"/>
    <property type="match status" value="1"/>
</dbReference>
<evidence type="ECO:0000256" key="6">
    <source>
        <dbReference type="SAM" id="Phobius"/>
    </source>
</evidence>
<dbReference type="InterPro" id="IPR008984">
    <property type="entry name" value="SMAD_FHA_dom_sf"/>
</dbReference>
<dbReference type="SUPFAM" id="SSF49879">
    <property type="entry name" value="SMAD/FHA domain"/>
    <property type="match status" value="1"/>
</dbReference>
<feature type="region of interest" description="Disordered" evidence="5">
    <location>
        <begin position="1342"/>
        <end position="1397"/>
    </location>
</feature>
<dbReference type="InterPro" id="IPR003593">
    <property type="entry name" value="AAA+_ATPase"/>
</dbReference>
<evidence type="ECO:0000259" key="7">
    <source>
        <dbReference type="PROSITE" id="PS50006"/>
    </source>
</evidence>
<dbReference type="PANTHER" id="PTHR22683:SF1">
    <property type="entry name" value="TYPE VII SECRETION SYSTEM PROTEIN ESSC"/>
    <property type="match status" value="1"/>
</dbReference>
<proteinExistence type="predicted"/>
<dbReference type="Gene3D" id="2.60.200.20">
    <property type="match status" value="1"/>
</dbReference>
<keyword evidence="3 4" id="KW-0067">ATP-binding</keyword>
<dbReference type="PROSITE" id="PS50006">
    <property type="entry name" value="FHA_DOMAIN"/>
    <property type="match status" value="1"/>
</dbReference>
<dbReference type="SMART" id="SM00240">
    <property type="entry name" value="FHA"/>
    <property type="match status" value="1"/>
</dbReference>
<keyword evidence="6" id="KW-0812">Transmembrane</keyword>
<dbReference type="Pfam" id="PF01580">
    <property type="entry name" value="FtsK_SpoIIIE"/>
    <property type="match status" value="1"/>
</dbReference>
<dbReference type="GO" id="GO:0005524">
    <property type="term" value="F:ATP binding"/>
    <property type="evidence" value="ECO:0007669"/>
    <property type="project" value="UniProtKB-UniRule"/>
</dbReference>
<keyword evidence="6" id="KW-0472">Membrane</keyword>
<dbReference type="InterPro" id="IPR000253">
    <property type="entry name" value="FHA_dom"/>
</dbReference>
<protein>
    <submittedName>
        <fullName evidence="9">FtsK/SpoIIIE domain-containing protein</fullName>
    </submittedName>
</protein>
<dbReference type="EMBL" id="CP163302">
    <property type="protein sequence ID" value="XDP44050.1"/>
    <property type="molecule type" value="Genomic_DNA"/>
</dbReference>
<dbReference type="InterPro" id="IPR027417">
    <property type="entry name" value="P-loop_NTPase"/>
</dbReference>
<keyword evidence="1" id="KW-0597">Phosphoprotein</keyword>
<dbReference type="InterPro" id="IPR002543">
    <property type="entry name" value="FtsK_dom"/>
</dbReference>
<dbReference type="InterPro" id="IPR032030">
    <property type="entry name" value="YscD_cytoplasmic_dom"/>
</dbReference>
<reference evidence="9" key="1">
    <citation type="submission" date="2024-07" db="EMBL/GenBank/DDBJ databases">
        <authorList>
            <person name="fu j."/>
        </authorList>
    </citation>
    <scope>NUCLEOTIDE SEQUENCE</scope>
    <source>
        <strain evidence="9">P10A9</strain>
    </source>
</reference>
<dbReference type="SUPFAM" id="SSF52540">
    <property type="entry name" value="P-loop containing nucleoside triphosphate hydrolases"/>
    <property type="match status" value="1"/>
</dbReference>
<organism evidence="9">
    <name type="scientific">Sinomonas puerhi</name>
    <dbReference type="NCBI Taxonomy" id="3238584"/>
    <lineage>
        <taxon>Bacteria</taxon>
        <taxon>Bacillati</taxon>
        <taxon>Actinomycetota</taxon>
        <taxon>Actinomycetes</taxon>
        <taxon>Micrococcales</taxon>
        <taxon>Micrococcaceae</taxon>
        <taxon>Sinomonas</taxon>
    </lineage>
</organism>
<evidence type="ECO:0000256" key="3">
    <source>
        <dbReference type="ARBA" id="ARBA00022840"/>
    </source>
</evidence>
<dbReference type="SMART" id="SM00382">
    <property type="entry name" value="AAA"/>
    <property type="match status" value="1"/>
</dbReference>
<dbReference type="PANTHER" id="PTHR22683">
    <property type="entry name" value="SPORULATION PROTEIN RELATED"/>
    <property type="match status" value="1"/>
</dbReference>
<dbReference type="Pfam" id="PF16697">
    <property type="entry name" value="Yop-YscD_cpl"/>
    <property type="match status" value="1"/>
</dbReference>